<gene>
    <name evidence="7" type="ORF">HLQ16_19220</name>
</gene>
<keyword evidence="5 6" id="KW-0472">Membrane</keyword>
<evidence type="ECO:0000313" key="7">
    <source>
        <dbReference type="EMBL" id="NNU78047.1"/>
    </source>
</evidence>
<proteinExistence type="predicted"/>
<comment type="subcellular location">
    <subcellularLocation>
        <location evidence="1">Cell membrane</location>
        <topology evidence="1">Multi-pass membrane protein</topology>
    </subcellularLocation>
</comment>
<protein>
    <submittedName>
        <fullName evidence="7">Polysaccharide biosynthesis protein</fullName>
    </submittedName>
</protein>
<dbReference type="PANTHER" id="PTHR30250:SF21">
    <property type="entry name" value="LIPID II FLIPPASE MURJ"/>
    <property type="match status" value="1"/>
</dbReference>
<evidence type="ECO:0000256" key="5">
    <source>
        <dbReference type="ARBA" id="ARBA00023136"/>
    </source>
</evidence>
<dbReference type="EMBL" id="JABEYB010000018">
    <property type="protein sequence ID" value="NNU78047.1"/>
    <property type="molecule type" value="Genomic_DNA"/>
</dbReference>
<feature type="transmembrane region" description="Helical" evidence="6">
    <location>
        <begin position="50"/>
        <end position="70"/>
    </location>
</feature>
<feature type="transmembrane region" description="Helical" evidence="6">
    <location>
        <begin position="450"/>
        <end position="471"/>
    </location>
</feature>
<feature type="transmembrane region" description="Helical" evidence="6">
    <location>
        <begin position="413"/>
        <end position="438"/>
    </location>
</feature>
<feature type="transmembrane region" description="Helical" evidence="6">
    <location>
        <begin position="356"/>
        <end position="375"/>
    </location>
</feature>
<organism evidence="7 8">
    <name type="scientific">Clostridium estertheticum</name>
    <dbReference type="NCBI Taxonomy" id="238834"/>
    <lineage>
        <taxon>Bacteria</taxon>
        <taxon>Bacillati</taxon>
        <taxon>Bacillota</taxon>
        <taxon>Clostridia</taxon>
        <taxon>Eubacteriales</taxon>
        <taxon>Clostridiaceae</taxon>
        <taxon>Clostridium</taxon>
    </lineage>
</organism>
<feature type="transmembrane region" description="Helical" evidence="6">
    <location>
        <begin position="161"/>
        <end position="180"/>
    </location>
</feature>
<evidence type="ECO:0000256" key="2">
    <source>
        <dbReference type="ARBA" id="ARBA00022475"/>
    </source>
</evidence>
<evidence type="ECO:0000256" key="1">
    <source>
        <dbReference type="ARBA" id="ARBA00004651"/>
    </source>
</evidence>
<name>A0A7Y3SZE6_9CLOT</name>
<feature type="transmembrane region" description="Helical" evidence="6">
    <location>
        <begin position="91"/>
        <end position="110"/>
    </location>
</feature>
<evidence type="ECO:0000256" key="3">
    <source>
        <dbReference type="ARBA" id="ARBA00022692"/>
    </source>
</evidence>
<evidence type="ECO:0000256" key="4">
    <source>
        <dbReference type="ARBA" id="ARBA00022989"/>
    </source>
</evidence>
<feature type="transmembrane region" description="Helical" evidence="6">
    <location>
        <begin position="284"/>
        <end position="312"/>
    </location>
</feature>
<reference evidence="7 8" key="1">
    <citation type="submission" date="2020-05" db="EMBL/GenBank/DDBJ databases">
        <title>Complete genome of Clostridium estertheticum subspecies estertheticum, isolated from Vacuum packed lamb meat from New Zealand imported to Switzerland.</title>
        <authorList>
            <person name="Wambui J."/>
            <person name="Stevens M.J.A."/>
            <person name="Stephan R."/>
        </authorList>
    </citation>
    <scope>NUCLEOTIDE SEQUENCE [LARGE SCALE GENOMIC DNA]</scope>
    <source>
        <strain evidence="7 8">CEST001</strain>
    </source>
</reference>
<keyword evidence="4 6" id="KW-1133">Transmembrane helix</keyword>
<dbReference type="InterPro" id="IPR002797">
    <property type="entry name" value="Polysacc_synth"/>
</dbReference>
<dbReference type="GO" id="GO:0005886">
    <property type="term" value="C:plasma membrane"/>
    <property type="evidence" value="ECO:0007669"/>
    <property type="project" value="UniProtKB-SubCell"/>
</dbReference>
<dbReference type="PANTHER" id="PTHR30250">
    <property type="entry name" value="PST FAMILY PREDICTED COLANIC ACID TRANSPORTER"/>
    <property type="match status" value="1"/>
</dbReference>
<dbReference type="CDD" id="cd13124">
    <property type="entry name" value="MATE_SpoVB_like"/>
    <property type="match status" value="1"/>
</dbReference>
<feature type="transmembrane region" description="Helical" evidence="6">
    <location>
        <begin position="12"/>
        <end position="30"/>
    </location>
</feature>
<dbReference type="Pfam" id="PF01943">
    <property type="entry name" value="Polysacc_synt"/>
    <property type="match status" value="1"/>
</dbReference>
<feature type="transmembrane region" description="Helical" evidence="6">
    <location>
        <begin position="387"/>
        <end position="407"/>
    </location>
</feature>
<comment type="caution">
    <text evidence="7">The sequence shown here is derived from an EMBL/GenBank/DDBJ whole genome shotgun (WGS) entry which is preliminary data.</text>
</comment>
<dbReference type="InterPro" id="IPR024923">
    <property type="entry name" value="PG_synth_SpoVB"/>
</dbReference>
<feature type="transmembrane region" description="Helical" evidence="6">
    <location>
        <begin position="235"/>
        <end position="255"/>
    </location>
</feature>
<sequence length="539" mass="59285">MKKQSTSKGFAILSSAAIAGKFLSIIYVPFLLKIIGGNRPYAIYSVAYQIYAYIYILTNAGIPSAISKIISEFVAVENYRSARKTFKISRFLLLILGIVMAFTMYCISGPLTIHMNYGEAKYSVIALCPAILFTSVSSAYRGYFQGIRNMKPTAISQVLEQILNTVFTLLFAAIFIRYGVEAGCVGATMGTTIGSLASALYLIVIYKKNKESKVVNLDNDKKNVRHNNKQIVRKILKYSIPITLSVAILSAGTLIDSYNITSRLIAGGNLKNHAQNIYGMYTKYIMLINMPITIISALAVAVLPAISTAVALKDKQLVTNKINFAFRISLLIVIPAAVGFSLLGKPIYELLHFGDGYKIMIFGSVIVVFSALVQIQTSILQGIGKLYAVICFSILGLIIKYIVNYILVAIPSVSIYGAIIGSVIGFGVPIVLNTVYILKTLRIKINLKAYIFKPVVSSIFMAVVVYVGYNILSYILGFIFKGYFNNAISVLIAIALGMLAYFYAMVLNKGITNTELDTILSKIKRVLPNKKNDTFKYHN</sequence>
<evidence type="ECO:0000256" key="6">
    <source>
        <dbReference type="SAM" id="Phobius"/>
    </source>
</evidence>
<dbReference type="PIRSF" id="PIRSF038958">
    <property type="entry name" value="PG_synth_SpoVB"/>
    <property type="match status" value="1"/>
</dbReference>
<dbReference type="RefSeq" id="WP_171298640.1">
    <property type="nucleotide sequence ID" value="NZ_CP087099.1"/>
</dbReference>
<accession>A0A7Y3SZE6</accession>
<feature type="transmembrane region" description="Helical" evidence="6">
    <location>
        <begin position="122"/>
        <end position="140"/>
    </location>
</feature>
<feature type="transmembrane region" description="Helical" evidence="6">
    <location>
        <begin position="483"/>
        <end position="504"/>
    </location>
</feature>
<feature type="transmembrane region" description="Helical" evidence="6">
    <location>
        <begin position="324"/>
        <end position="344"/>
    </location>
</feature>
<keyword evidence="2" id="KW-1003">Cell membrane</keyword>
<keyword evidence="3 6" id="KW-0812">Transmembrane</keyword>
<evidence type="ECO:0000313" key="8">
    <source>
        <dbReference type="Proteomes" id="UP000531659"/>
    </source>
</evidence>
<feature type="transmembrane region" description="Helical" evidence="6">
    <location>
        <begin position="186"/>
        <end position="206"/>
    </location>
</feature>
<dbReference type="InterPro" id="IPR050833">
    <property type="entry name" value="Poly_Biosynth_Transport"/>
</dbReference>
<dbReference type="AlphaFoldDB" id="A0A7Y3SZE6"/>
<dbReference type="Proteomes" id="UP000531659">
    <property type="component" value="Unassembled WGS sequence"/>
</dbReference>